<gene>
    <name evidence="2" type="ORF">GCM10011361_22680</name>
</gene>
<keyword evidence="1" id="KW-0472">Membrane</keyword>
<organism evidence="2 3">
    <name type="scientific">Muriicola marianensis</name>
    <dbReference type="NCBI Taxonomy" id="1324801"/>
    <lineage>
        <taxon>Bacteria</taxon>
        <taxon>Pseudomonadati</taxon>
        <taxon>Bacteroidota</taxon>
        <taxon>Flavobacteriia</taxon>
        <taxon>Flavobacteriales</taxon>
        <taxon>Flavobacteriaceae</taxon>
        <taxon>Muriicola</taxon>
    </lineage>
</organism>
<sequence>MERKRFIAQVGIAAILYVLISLILEKEITKEVLVRELRDGLVFGLVYAIFLWIWNRFKSRKGPENGETRT</sequence>
<proteinExistence type="predicted"/>
<name>A0ABQ1R276_9FLAO</name>
<reference evidence="3" key="1">
    <citation type="journal article" date="2019" name="Int. J. Syst. Evol. Microbiol.">
        <title>The Global Catalogue of Microorganisms (GCM) 10K type strain sequencing project: providing services to taxonomists for standard genome sequencing and annotation.</title>
        <authorList>
            <consortium name="The Broad Institute Genomics Platform"/>
            <consortium name="The Broad Institute Genome Sequencing Center for Infectious Disease"/>
            <person name="Wu L."/>
            <person name="Ma J."/>
        </authorList>
    </citation>
    <scope>NUCLEOTIDE SEQUENCE [LARGE SCALE GENOMIC DNA]</scope>
    <source>
        <strain evidence="3">CGMCC 1.12606</strain>
    </source>
</reference>
<keyword evidence="1" id="KW-1133">Transmembrane helix</keyword>
<feature type="transmembrane region" description="Helical" evidence="1">
    <location>
        <begin position="36"/>
        <end position="54"/>
    </location>
</feature>
<dbReference type="RefSeq" id="WP_188370892.1">
    <property type="nucleotide sequence ID" value="NZ_BMFH01000002.1"/>
</dbReference>
<evidence type="ECO:0000313" key="2">
    <source>
        <dbReference type="EMBL" id="GGD55643.1"/>
    </source>
</evidence>
<dbReference type="EMBL" id="BMFH01000002">
    <property type="protein sequence ID" value="GGD55643.1"/>
    <property type="molecule type" value="Genomic_DNA"/>
</dbReference>
<feature type="transmembrane region" description="Helical" evidence="1">
    <location>
        <begin position="6"/>
        <end position="24"/>
    </location>
</feature>
<evidence type="ECO:0000256" key="1">
    <source>
        <dbReference type="SAM" id="Phobius"/>
    </source>
</evidence>
<evidence type="ECO:0000313" key="3">
    <source>
        <dbReference type="Proteomes" id="UP000625780"/>
    </source>
</evidence>
<protein>
    <submittedName>
        <fullName evidence="2">Uncharacterized protein</fullName>
    </submittedName>
</protein>
<dbReference type="Proteomes" id="UP000625780">
    <property type="component" value="Unassembled WGS sequence"/>
</dbReference>
<keyword evidence="1" id="KW-0812">Transmembrane</keyword>
<comment type="caution">
    <text evidence="2">The sequence shown here is derived from an EMBL/GenBank/DDBJ whole genome shotgun (WGS) entry which is preliminary data.</text>
</comment>
<accession>A0ABQ1R276</accession>
<keyword evidence="3" id="KW-1185">Reference proteome</keyword>